<sequence length="217" mass="24565">MKKYLVLIPALFIVSVAICQPKIGLTVSPGFSFTRTKYLPNDDTQIDKGDQAFRAKFGLEFDFPLTNNYSFSTGLIYAPKKVSVKASMFNEATTSIINQKEEYKAQYLQIPLTLKLFTSEIQPDLRVFFQLGFMGEILLYNEPMDRDNVLVEEFRFFDVSFTGGAGLEFGPEINSQLYGGIFYDRGLVNIIKGQNGDISDDLAVRMDMIHLKLGIKF</sequence>
<evidence type="ECO:0000259" key="1">
    <source>
        <dbReference type="Pfam" id="PF13568"/>
    </source>
</evidence>
<dbReference type="RefSeq" id="WP_264139411.1">
    <property type="nucleotide sequence ID" value="NZ_JAOYOD010000001.1"/>
</dbReference>
<organism evidence="2 3">
    <name type="scientific">Reichenbachiella ulvae</name>
    <dbReference type="NCBI Taxonomy" id="2980104"/>
    <lineage>
        <taxon>Bacteria</taxon>
        <taxon>Pseudomonadati</taxon>
        <taxon>Bacteroidota</taxon>
        <taxon>Cytophagia</taxon>
        <taxon>Cytophagales</taxon>
        <taxon>Reichenbachiellaceae</taxon>
        <taxon>Reichenbachiella</taxon>
    </lineage>
</organism>
<evidence type="ECO:0000313" key="2">
    <source>
        <dbReference type="EMBL" id="MCV9388539.1"/>
    </source>
</evidence>
<evidence type="ECO:0000313" key="3">
    <source>
        <dbReference type="Proteomes" id="UP001300692"/>
    </source>
</evidence>
<keyword evidence="3" id="KW-1185">Reference proteome</keyword>
<reference evidence="2 3" key="1">
    <citation type="submission" date="2022-10" db="EMBL/GenBank/DDBJ databases">
        <title>Comparative genomics and taxonomic characterization of three novel marine species of genus Reichenbachiella exhibiting antioxidant and polysaccharide degradation activities.</title>
        <authorList>
            <person name="Muhammad N."/>
            <person name="Lee Y.-J."/>
            <person name="Ko J."/>
            <person name="Kim S.-G."/>
        </authorList>
    </citation>
    <scope>NUCLEOTIDE SEQUENCE [LARGE SCALE GENOMIC DNA]</scope>
    <source>
        <strain evidence="2 3">ABR2-5</strain>
    </source>
</reference>
<dbReference type="Proteomes" id="UP001300692">
    <property type="component" value="Unassembled WGS sequence"/>
</dbReference>
<protein>
    <submittedName>
        <fullName evidence="2">PorT family protein</fullName>
    </submittedName>
</protein>
<feature type="domain" description="Outer membrane protein beta-barrel" evidence="1">
    <location>
        <begin position="25"/>
        <end position="191"/>
    </location>
</feature>
<accession>A0ABT3CYA5</accession>
<gene>
    <name evidence="2" type="ORF">N7U62_17775</name>
</gene>
<dbReference type="InterPro" id="IPR025665">
    <property type="entry name" value="Beta-barrel_OMP_2"/>
</dbReference>
<dbReference type="Pfam" id="PF13568">
    <property type="entry name" value="OMP_b-brl_2"/>
    <property type="match status" value="1"/>
</dbReference>
<proteinExistence type="predicted"/>
<name>A0ABT3CYA5_9BACT</name>
<dbReference type="EMBL" id="JAOYOD010000001">
    <property type="protein sequence ID" value="MCV9388539.1"/>
    <property type="molecule type" value="Genomic_DNA"/>
</dbReference>
<comment type="caution">
    <text evidence="2">The sequence shown here is derived from an EMBL/GenBank/DDBJ whole genome shotgun (WGS) entry which is preliminary data.</text>
</comment>